<comment type="caution">
    <text evidence="3">The sequence shown here is derived from an EMBL/GenBank/DDBJ whole genome shotgun (WGS) entry which is preliminary data.</text>
</comment>
<evidence type="ECO:0000259" key="2">
    <source>
        <dbReference type="PROSITE" id="PS51272"/>
    </source>
</evidence>
<dbReference type="Pfam" id="PF00395">
    <property type="entry name" value="SLH"/>
    <property type="match status" value="2"/>
</dbReference>
<evidence type="ECO:0000256" key="1">
    <source>
        <dbReference type="SAM" id="SignalP"/>
    </source>
</evidence>
<feature type="domain" description="SLH" evidence="2">
    <location>
        <begin position="21"/>
        <end position="84"/>
    </location>
</feature>
<evidence type="ECO:0000313" key="3">
    <source>
        <dbReference type="EMBL" id="MBJ6363207.1"/>
    </source>
</evidence>
<feature type="signal peptide" evidence="1">
    <location>
        <begin position="1"/>
        <end position="25"/>
    </location>
</feature>
<dbReference type="PROSITE" id="PS51272">
    <property type="entry name" value="SLH"/>
    <property type="match status" value="2"/>
</dbReference>
<accession>A0A934MWJ5</accession>
<dbReference type="InterPro" id="IPR001119">
    <property type="entry name" value="SLH_dom"/>
</dbReference>
<dbReference type="AlphaFoldDB" id="A0A934MWJ5"/>
<keyword evidence="1" id="KW-0732">Signal</keyword>
<feature type="domain" description="SLH" evidence="2">
    <location>
        <begin position="151"/>
        <end position="214"/>
    </location>
</feature>
<dbReference type="Proteomes" id="UP000640274">
    <property type="component" value="Unassembled WGS sequence"/>
</dbReference>
<evidence type="ECO:0000313" key="4">
    <source>
        <dbReference type="Proteomes" id="UP000640274"/>
    </source>
</evidence>
<sequence>MKRKVLMVMLVALAGLIGITQSAWAFSDTKGSSYRAEIDGLKKLGIINGDKHNKFKPGENLTNAEAVALIVKGLKLNIDTIRFIKAPLVTDYYTKAKDNTWYSQAFIIAQYNGLELPKDIDPSAKISREQFAHYLLKGIEHHGAYMFPAIYINIQDENDIAKAYKDSIQKVLIAKIAALDKKDNFYPKATIKRGEAAGWVYRAIQFVDSTPAAPEKPETPADNLNLRHEIKAVNKEVNEIKITGTVGHPGYGLRVSDIHFKDKEAIIEVELIQPDPDRMYPQVITDVTISTYVSSGYSIKLVAKS</sequence>
<feature type="chain" id="PRO_5037183249" evidence="1">
    <location>
        <begin position="26"/>
        <end position="305"/>
    </location>
</feature>
<proteinExistence type="predicted"/>
<dbReference type="EMBL" id="JAELUP010000103">
    <property type="protein sequence ID" value="MBJ6363207.1"/>
    <property type="molecule type" value="Genomic_DNA"/>
</dbReference>
<protein>
    <submittedName>
        <fullName evidence="3">S-layer homology domain-containing protein</fullName>
    </submittedName>
</protein>
<gene>
    <name evidence="3" type="ORF">JFN88_18560</name>
</gene>
<reference evidence="3" key="1">
    <citation type="submission" date="2020-12" db="EMBL/GenBank/DDBJ databases">
        <authorList>
            <person name="Huq M.A."/>
        </authorList>
    </citation>
    <scope>NUCLEOTIDE SEQUENCE</scope>
    <source>
        <strain evidence="3">MAHUQ-46</strain>
    </source>
</reference>
<keyword evidence="4" id="KW-1185">Reference proteome</keyword>
<dbReference type="RefSeq" id="WP_199020776.1">
    <property type="nucleotide sequence ID" value="NZ_JAELUP010000103.1"/>
</dbReference>
<organism evidence="3 4">
    <name type="scientific">Paenibacillus roseus</name>
    <dbReference type="NCBI Taxonomy" id="2798579"/>
    <lineage>
        <taxon>Bacteria</taxon>
        <taxon>Bacillati</taxon>
        <taxon>Bacillota</taxon>
        <taxon>Bacilli</taxon>
        <taxon>Bacillales</taxon>
        <taxon>Paenibacillaceae</taxon>
        <taxon>Paenibacillus</taxon>
    </lineage>
</organism>
<name>A0A934MWJ5_9BACL</name>